<dbReference type="EMBL" id="CP095074">
    <property type="protein sequence ID" value="UOQ91870.1"/>
    <property type="molecule type" value="Genomic_DNA"/>
</dbReference>
<keyword evidence="1" id="KW-0175">Coiled coil</keyword>
<dbReference type="GO" id="GO:0006508">
    <property type="term" value="P:proteolysis"/>
    <property type="evidence" value="ECO:0007669"/>
    <property type="project" value="UniProtKB-KW"/>
</dbReference>
<evidence type="ECO:0000256" key="1">
    <source>
        <dbReference type="SAM" id="Coils"/>
    </source>
</evidence>
<accession>A0ABY4GUM3</accession>
<sequence length="55" mass="6537">MMVQNIEEEINQTKNHLASLKNCLKEIQQNCDHQFKGNNNYEKCVKCNKTEALYY</sequence>
<evidence type="ECO:0000313" key="3">
    <source>
        <dbReference type="Proteomes" id="UP000831880"/>
    </source>
</evidence>
<proteinExistence type="predicted"/>
<evidence type="ECO:0000313" key="2">
    <source>
        <dbReference type="EMBL" id="UOQ91870.1"/>
    </source>
</evidence>
<reference evidence="2 3" key="1">
    <citation type="submission" date="2022-04" db="EMBL/GenBank/DDBJ databases">
        <title>Halobacillus sp. isolated from saltern.</title>
        <authorList>
            <person name="Won M."/>
            <person name="Lee C.-M."/>
            <person name="Woen H.-Y."/>
            <person name="Kwon S.-W."/>
        </authorList>
    </citation>
    <scope>NUCLEOTIDE SEQUENCE [LARGE SCALE GENOMIC DNA]</scope>
    <source>
        <strain evidence="2 3">SSTM10-2</strain>
    </source>
</reference>
<keyword evidence="3" id="KW-1185">Reference proteome</keyword>
<gene>
    <name evidence="2" type="ORF">MUO14_15260</name>
</gene>
<feature type="coiled-coil region" evidence="1">
    <location>
        <begin position="3"/>
        <end position="30"/>
    </location>
</feature>
<organism evidence="2 3">
    <name type="scientific">Halobacillus shinanisalinarum</name>
    <dbReference type="NCBI Taxonomy" id="2932258"/>
    <lineage>
        <taxon>Bacteria</taxon>
        <taxon>Bacillati</taxon>
        <taxon>Bacillota</taxon>
        <taxon>Bacilli</taxon>
        <taxon>Bacillales</taxon>
        <taxon>Bacillaceae</taxon>
        <taxon>Halobacillus</taxon>
    </lineage>
</organism>
<protein>
    <submittedName>
        <fullName evidence="2">Serine protease</fullName>
    </submittedName>
</protein>
<keyword evidence="2" id="KW-0378">Hydrolase</keyword>
<name>A0ABY4GUM3_9BACI</name>
<keyword evidence="2" id="KW-0645">Protease</keyword>
<dbReference type="Proteomes" id="UP000831880">
    <property type="component" value="Chromosome"/>
</dbReference>
<dbReference type="RefSeq" id="WP_244751481.1">
    <property type="nucleotide sequence ID" value="NZ_CP095074.1"/>
</dbReference>
<dbReference type="GO" id="GO:0008233">
    <property type="term" value="F:peptidase activity"/>
    <property type="evidence" value="ECO:0007669"/>
    <property type="project" value="UniProtKB-KW"/>
</dbReference>